<gene>
    <name evidence="1" type="ORF">NTG6680_3180</name>
</gene>
<dbReference type="EMBL" id="OU912926">
    <property type="protein sequence ID" value="CAG9934429.1"/>
    <property type="molecule type" value="Genomic_DNA"/>
</dbReference>
<sequence length="43" mass="5069">MINYLYFQHIIYSNSNSPQKWALTNFRISLNSLSTVNNFLPSM</sequence>
<proteinExistence type="predicted"/>
<protein>
    <submittedName>
        <fullName evidence="1">Uncharacterized protein</fullName>
    </submittedName>
</protein>
<evidence type="ECO:0000313" key="1">
    <source>
        <dbReference type="EMBL" id="CAG9934429.1"/>
    </source>
</evidence>
<organism evidence="1 2">
    <name type="scientific">Candidatus Nitrotoga arctica</name>
    <dbReference type="NCBI Taxonomy" id="453162"/>
    <lineage>
        <taxon>Bacteria</taxon>
        <taxon>Pseudomonadati</taxon>
        <taxon>Pseudomonadota</taxon>
        <taxon>Betaproteobacteria</taxon>
        <taxon>Nitrosomonadales</taxon>
        <taxon>Gallionellaceae</taxon>
        <taxon>Candidatus Nitrotoga</taxon>
    </lineage>
</organism>
<keyword evidence="2" id="KW-1185">Reference proteome</keyword>
<evidence type="ECO:0000313" key="2">
    <source>
        <dbReference type="Proteomes" id="UP000839052"/>
    </source>
</evidence>
<name>A0ABN8AP28_9PROT</name>
<dbReference type="Proteomes" id="UP000839052">
    <property type="component" value="Chromosome"/>
</dbReference>
<reference evidence="1 2" key="1">
    <citation type="submission" date="2021-10" db="EMBL/GenBank/DDBJ databases">
        <authorList>
            <person name="Koch H."/>
        </authorList>
    </citation>
    <scope>NUCLEOTIDE SEQUENCE [LARGE SCALE GENOMIC DNA]</scope>
    <source>
        <strain evidence="1">6680</strain>
    </source>
</reference>
<accession>A0ABN8AP28</accession>